<sequence>MESPPSKWRFQPQDDLQFLESKFDQVPPFLFRTYFLAPHSKSSHNFVRSAAIWNGRNDGDLLGRDREMAKCMLEKHLLQRESTENNLISWTGSIVVAIDQAICKLRSDVLVAGANIRICVLDTRRVDRGIFLPASALMDALLVPNEGYFKRQNYDSEYVSQGELDVRGKSSATSLHALLERGLFKAFPPFNLHEKSSKKSSCIRARELYKAFQETDWLCEYPVQHIHWAKKMASSLFSAEWAQEAIQQAFLSLMPYYNQNERREDTKIPYFWNLGRCQFYQPSSSSPSEKEERVQSSRISPDGEWIVTTYKTFLVLIKAFPAPLNGHAKTIRVCLQSSHIEIINDFNNGAPIELDDARFSTVEEDLFIVAQSGRCLIMWEMMSVIEDGVGFCLITHCLDEQVAHREFELLCS</sequence>
<reference evidence="3" key="1">
    <citation type="submission" date="2020-06" db="EMBL/GenBank/DDBJ databases">
        <title>A chromosome-scale genome assembly of Talaromyces rugulosus W13939.</title>
        <authorList>
            <person name="Wang B."/>
            <person name="Guo L."/>
            <person name="Ye K."/>
            <person name="Wang L."/>
        </authorList>
    </citation>
    <scope>NUCLEOTIDE SEQUENCE [LARGE SCALE GENOMIC DNA]</scope>
    <source>
        <strain evidence="3">W13939</strain>
    </source>
</reference>
<evidence type="ECO:0000313" key="3">
    <source>
        <dbReference type="Proteomes" id="UP000509510"/>
    </source>
</evidence>
<name>A0A7H8RG42_TALRU</name>
<proteinExistence type="predicted"/>
<dbReference type="OrthoDB" id="4152607at2759"/>
<evidence type="ECO:0000313" key="2">
    <source>
        <dbReference type="EMBL" id="QKX64515.1"/>
    </source>
</evidence>
<organism evidence="2 3">
    <name type="scientific">Talaromyces rugulosus</name>
    <name type="common">Penicillium rugulosum</name>
    <dbReference type="NCBI Taxonomy" id="121627"/>
    <lineage>
        <taxon>Eukaryota</taxon>
        <taxon>Fungi</taxon>
        <taxon>Dikarya</taxon>
        <taxon>Ascomycota</taxon>
        <taxon>Pezizomycotina</taxon>
        <taxon>Eurotiomycetes</taxon>
        <taxon>Eurotiomycetidae</taxon>
        <taxon>Eurotiales</taxon>
        <taxon>Trichocomaceae</taxon>
        <taxon>Talaromyces</taxon>
        <taxon>Talaromyces sect. Islandici</taxon>
    </lineage>
</organism>
<protein>
    <recommendedName>
        <fullName evidence="1">DUF7587 domain-containing protein</fullName>
    </recommendedName>
</protein>
<dbReference type="KEGG" id="trg:TRUGW13939_11690"/>
<accession>A0A7H8RG42</accession>
<dbReference type="InterPro" id="IPR056009">
    <property type="entry name" value="DUF7587"/>
</dbReference>
<dbReference type="AlphaFoldDB" id="A0A7H8RG42"/>
<dbReference type="EMBL" id="CP055903">
    <property type="protein sequence ID" value="QKX64515.1"/>
    <property type="molecule type" value="Genomic_DNA"/>
</dbReference>
<dbReference type="RefSeq" id="XP_035350688.1">
    <property type="nucleotide sequence ID" value="XM_035494795.1"/>
</dbReference>
<dbReference type="GeneID" id="55999167"/>
<dbReference type="Pfam" id="PF24494">
    <property type="entry name" value="DUF7587"/>
    <property type="match status" value="1"/>
</dbReference>
<evidence type="ECO:0000259" key="1">
    <source>
        <dbReference type="Pfam" id="PF24494"/>
    </source>
</evidence>
<dbReference type="Proteomes" id="UP000509510">
    <property type="component" value="Chromosome VI"/>
</dbReference>
<feature type="domain" description="DUF7587" evidence="1">
    <location>
        <begin position="26"/>
        <end position="163"/>
    </location>
</feature>
<keyword evidence="3" id="KW-1185">Reference proteome</keyword>
<gene>
    <name evidence="2" type="ORF">TRUGW13939_11690</name>
</gene>